<evidence type="ECO:0000256" key="1">
    <source>
        <dbReference type="ARBA" id="ARBA00022801"/>
    </source>
</evidence>
<evidence type="ECO:0000313" key="3">
    <source>
        <dbReference type="EMBL" id="HIU58729.1"/>
    </source>
</evidence>
<feature type="domain" description="CBM-cenC" evidence="2">
    <location>
        <begin position="270"/>
        <end position="388"/>
    </location>
</feature>
<name>A0A9D1SFR0_9FIRM</name>
<accession>A0A9D1SFR0</accession>
<evidence type="ECO:0000313" key="4">
    <source>
        <dbReference type="Proteomes" id="UP000824081"/>
    </source>
</evidence>
<dbReference type="InterPro" id="IPR003305">
    <property type="entry name" value="CenC_carb-bd"/>
</dbReference>
<dbReference type="GO" id="GO:0016798">
    <property type="term" value="F:hydrolase activity, acting on glycosyl bonds"/>
    <property type="evidence" value="ECO:0007669"/>
    <property type="project" value="InterPro"/>
</dbReference>
<evidence type="ECO:0000259" key="2">
    <source>
        <dbReference type="Pfam" id="PF02018"/>
    </source>
</evidence>
<organism evidence="3 4">
    <name type="scientific">Candidatus Scatosoma pullistercoris</name>
    <dbReference type="NCBI Taxonomy" id="2840934"/>
    <lineage>
        <taxon>Bacteria</taxon>
        <taxon>Bacillati</taxon>
        <taxon>Bacillota</taxon>
        <taxon>Clostridia</taxon>
        <taxon>Candidatus Scatosoma</taxon>
    </lineage>
</organism>
<gene>
    <name evidence="3" type="ORF">IAC57_01375</name>
</gene>
<sequence>MVTAGKTTEIKSREVTVSQQHNVANGDFVITNNNGFYNWMLDTPGGNATLEKVTENGVQKPKFNISGVGNAWYSLQYISSCNLKEGETYKITVNAKSTNGKSVAFGFEDVGNNYAMMQGLTAYTLTDSYADYVSYYTADSDYTNAKAVLYFGYILEEDTSVAYDLTINSIKIEKVEKCGEVTFEGVDDVTFYAETEELREFIANPKAGVTAAQGETDLTDRITVVGNVAEAVMERTNFTIAYVVENENGPSAIAYRTVTVRLSKEFPYSLVNGKFDEDIRFWTQDVNAQNPGKATFEWDAGEANEGAAKITIENPSTDGWHIQFRQDVTMEANTNYIIKIRAKASVERSMTLELNADANYSYAINLSTEYTETEIYYTAPANTTGFRFLLGGGGSGNNGSIIWIDYAEITLDPDQTQYESWQMMNPNFDQGMRNWGSEGATFTEGKDDNGSYVTATFAEDTGANWNIQLRQDGKQFKAGTTYKLIIKASSTAERDVTFEINPNNGNWSQKSSFHFTSEVQTFEFEFTPTEDTTGSRVGMLLGGSGIAGSTVKIYQFEIVEVSAAE</sequence>
<dbReference type="Gene3D" id="2.60.120.260">
    <property type="entry name" value="Galactose-binding domain-like"/>
    <property type="match status" value="3"/>
</dbReference>
<dbReference type="Pfam" id="PF02018">
    <property type="entry name" value="CBM_4_9"/>
    <property type="match status" value="2"/>
</dbReference>
<feature type="domain" description="CBM-cenC" evidence="2">
    <location>
        <begin position="424"/>
        <end position="536"/>
    </location>
</feature>
<dbReference type="InterPro" id="IPR008979">
    <property type="entry name" value="Galactose-bd-like_sf"/>
</dbReference>
<protein>
    <submittedName>
        <fullName evidence="3">Carbohydrate binding domain-containing protein</fullName>
    </submittedName>
</protein>
<comment type="caution">
    <text evidence="3">The sequence shown here is derived from an EMBL/GenBank/DDBJ whole genome shotgun (WGS) entry which is preliminary data.</text>
</comment>
<dbReference type="AlphaFoldDB" id="A0A9D1SFR0"/>
<reference evidence="3" key="2">
    <citation type="journal article" date="2021" name="PeerJ">
        <title>Extensive microbial diversity within the chicken gut microbiome revealed by metagenomics and culture.</title>
        <authorList>
            <person name="Gilroy R."/>
            <person name="Ravi A."/>
            <person name="Getino M."/>
            <person name="Pursley I."/>
            <person name="Horton D.L."/>
            <person name="Alikhan N.F."/>
            <person name="Baker D."/>
            <person name="Gharbi K."/>
            <person name="Hall N."/>
            <person name="Watson M."/>
            <person name="Adriaenssens E.M."/>
            <person name="Foster-Nyarko E."/>
            <person name="Jarju S."/>
            <person name="Secka A."/>
            <person name="Antonio M."/>
            <person name="Oren A."/>
            <person name="Chaudhuri R.R."/>
            <person name="La Ragione R."/>
            <person name="Hildebrand F."/>
            <person name="Pallen M.J."/>
        </authorList>
    </citation>
    <scope>NUCLEOTIDE SEQUENCE</scope>
    <source>
        <strain evidence="3">11687</strain>
    </source>
</reference>
<proteinExistence type="predicted"/>
<dbReference type="EMBL" id="DVMZ01000039">
    <property type="protein sequence ID" value="HIU58729.1"/>
    <property type="molecule type" value="Genomic_DNA"/>
</dbReference>
<keyword evidence="1" id="KW-0378">Hydrolase</keyword>
<dbReference type="Proteomes" id="UP000824081">
    <property type="component" value="Unassembled WGS sequence"/>
</dbReference>
<dbReference type="SUPFAM" id="SSF49785">
    <property type="entry name" value="Galactose-binding domain-like"/>
    <property type="match status" value="3"/>
</dbReference>
<reference evidence="3" key="1">
    <citation type="submission" date="2020-10" db="EMBL/GenBank/DDBJ databases">
        <authorList>
            <person name="Gilroy R."/>
        </authorList>
    </citation>
    <scope>NUCLEOTIDE SEQUENCE</scope>
    <source>
        <strain evidence="3">11687</strain>
    </source>
</reference>